<name>A0AAD3SLI7_NEPGR</name>
<evidence type="ECO:0000313" key="1">
    <source>
        <dbReference type="EMBL" id="GMH13940.1"/>
    </source>
</evidence>
<keyword evidence="2" id="KW-1185">Reference proteome</keyword>
<comment type="caution">
    <text evidence="1">The sequence shown here is derived from an EMBL/GenBank/DDBJ whole genome shotgun (WGS) entry which is preliminary data.</text>
</comment>
<proteinExistence type="predicted"/>
<dbReference type="Proteomes" id="UP001279734">
    <property type="component" value="Unassembled WGS sequence"/>
</dbReference>
<gene>
    <name evidence="1" type="ORF">Nepgr_015781</name>
</gene>
<dbReference type="EMBL" id="BSYO01000013">
    <property type="protein sequence ID" value="GMH13940.1"/>
    <property type="molecule type" value="Genomic_DNA"/>
</dbReference>
<organism evidence="1 2">
    <name type="scientific">Nepenthes gracilis</name>
    <name type="common">Slender pitcher plant</name>
    <dbReference type="NCBI Taxonomy" id="150966"/>
    <lineage>
        <taxon>Eukaryota</taxon>
        <taxon>Viridiplantae</taxon>
        <taxon>Streptophyta</taxon>
        <taxon>Embryophyta</taxon>
        <taxon>Tracheophyta</taxon>
        <taxon>Spermatophyta</taxon>
        <taxon>Magnoliopsida</taxon>
        <taxon>eudicotyledons</taxon>
        <taxon>Gunneridae</taxon>
        <taxon>Pentapetalae</taxon>
        <taxon>Caryophyllales</taxon>
        <taxon>Nepenthaceae</taxon>
        <taxon>Nepenthes</taxon>
    </lineage>
</organism>
<accession>A0AAD3SLI7</accession>
<evidence type="ECO:0000313" key="2">
    <source>
        <dbReference type="Proteomes" id="UP001279734"/>
    </source>
</evidence>
<reference evidence="1" key="1">
    <citation type="submission" date="2023-05" db="EMBL/GenBank/DDBJ databases">
        <title>Nepenthes gracilis genome sequencing.</title>
        <authorList>
            <person name="Fukushima K."/>
        </authorList>
    </citation>
    <scope>NUCLEOTIDE SEQUENCE</scope>
    <source>
        <strain evidence="1">SING2019-196</strain>
    </source>
</reference>
<sequence length="101" mass="11715">MLMSLLLPERVWQKGRTSVYWHLPTSQNFWGLYDLLEAILDVILELFGDDIDLCTCRAYYTTLHSLFNRSISTHLMLEIKQNEKAKEIIVIHSSESGTLQA</sequence>
<protein>
    <submittedName>
        <fullName evidence="1">Uncharacterized protein</fullName>
    </submittedName>
</protein>
<dbReference type="AlphaFoldDB" id="A0AAD3SLI7"/>